<dbReference type="EMBL" id="JACOOL010000004">
    <property type="protein sequence ID" value="MBC5636661.1"/>
    <property type="molecule type" value="Genomic_DNA"/>
</dbReference>
<dbReference type="Proteomes" id="UP000637359">
    <property type="component" value="Unassembled WGS sequence"/>
</dbReference>
<gene>
    <name evidence="1" type="ORF">H8S33_07460</name>
</gene>
<evidence type="ECO:0000313" key="1">
    <source>
        <dbReference type="EMBL" id="MBC5636661.1"/>
    </source>
</evidence>
<dbReference type="InterPro" id="IPR024496">
    <property type="entry name" value="Spore_germ_GerPE"/>
</dbReference>
<accession>A0A923L588</accession>
<keyword evidence="2" id="KW-1185">Reference proteome</keyword>
<dbReference type="Pfam" id="PF10970">
    <property type="entry name" value="GerPE"/>
    <property type="match status" value="1"/>
</dbReference>
<name>A0A923L588_9BACI</name>
<sequence length="122" mass="13840">MQHRYVQVLNTAVNSIAFSSIFNIGDTVHFNPTFNGIAVQREGTVWNDDYDLDFEDFSLFQREASWIEEELPVAMHRYHRNGQINVGGVSITGVSESSSVHIGGLQHINAEARIKHIRKLKD</sequence>
<reference evidence="1" key="1">
    <citation type="submission" date="2020-08" db="EMBL/GenBank/DDBJ databases">
        <title>Genome public.</title>
        <authorList>
            <person name="Liu C."/>
            <person name="Sun Q."/>
        </authorList>
    </citation>
    <scope>NUCLEOTIDE SEQUENCE</scope>
    <source>
        <strain evidence="1">BX22</strain>
    </source>
</reference>
<proteinExistence type="predicted"/>
<organism evidence="1 2">
    <name type="scientific">Ornithinibacillus hominis</name>
    <dbReference type="NCBI Taxonomy" id="2763055"/>
    <lineage>
        <taxon>Bacteria</taxon>
        <taxon>Bacillati</taxon>
        <taxon>Bacillota</taxon>
        <taxon>Bacilli</taxon>
        <taxon>Bacillales</taxon>
        <taxon>Bacillaceae</taxon>
        <taxon>Ornithinibacillus</taxon>
    </lineage>
</organism>
<protein>
    <submittedName>
        <fullName evidence="1">Spore germination protein GerPE</fullName>
    </submittedName>
</protein>
<evidence type="ECO:0000313" key="2">
    <source>
        <dbReference type="Proteomes" id="UP000637359"/>
    </source>
</evidence>
<comment type="caution">
    <text evidence="1">The sequence shown here is derived from an EMBL/GenBank/DDBJ whole genome shotgun (WGS) entry which is preliminary data.</text>
</comment>
<dbReference type="AlphaFoldDB" id="A0A923L588"/>
<dbReference type="RefSeq" id="WP_186869359.1">
    <property type="nucleotide sequence ID" value="NZ_JACOOL010000004.1"/>
</dbReference>